<dbReference type="GO" id="GO:0009927">
    <property type="term" value="F:histidine phosphotransfer kinase activity"/>
    <property type="evidence" value="ECO:0007669"/>
    <property type="project" value="TreeGrafter"/>
</dbReference>
<evidence type="ECO:0000256" key="5">
    <source>
        <dbReference type="ARBA" id="ARBA00022741"/>
    </source>
</evidence>
<keyword evidence="13" id="KW-1185">Reference proteome</keyword>
<evidence type="ECO:0000256" key="3">
    <source>
        <dbReference type="ARBA" id="ARBA00022553"/>
    </source>
</evidence>
<dbReference type="Gene3D" id="2.60.40.2380">
    <property type="match status" value="1"/>
</dbReference>
<dbReference type="GO" id="GO:0005524">
    <property type="term" value="F:ATP binding"/>
    <property type="evidence" value="ECO:0007669"/>
    <property type="project" value="UniProtKB-KW"/>
</dbReference>
<dbReference type="SMART" id="SM00388">
    <property type="entry name" value="HisKA"/>
    <property type="match status" value="1"/>
</dbReference>
<comment type="caution">
    <text evidence="12">The sequence shown here is derived from an EMBL/GenBank/DDBJ whole genome shotgun (WGS) entry which is preliminary data.</text>
</comment>
<dbReference type="EC" id="2.7.13.3" evidence="2"/>
<keyword evidence="3" id="KW-0597">Phosphoprotein</keyword>
<dbReference type="Pfam" id="PF07695">
    <property type="entry name" value="7TMR-DISM_7TM"/>
    <property type="match status" value="1"/>
</dbReference>
<dbReference type="InterPro" id="IPR003594">
    <property type="entry name" value="HATPase_dom"/>
</dbReference>
<dbReference type="GO" id="GO:0005886">
    <property type="term" value="C:plasma membrane"/>
    <property type="evidence" value="ECO:0007669"/>
    <property type="project" value="TreeGrafter"/>
</dbReference>
<feature type="transmembrane region" description="Helical" evidence="10">
    <location>
        <begin position="20"/>
        <end position="39"/>
    </location>
</feature>
<organism evidence="12 13">
    <name type="scientific">Bacillus solimangrovi</name>
    <dbReference type="NCBI Taxonomy" id="1305675"/>
    <lineage>
        <taxon>Bacteria</taxon>
        <taxon>Bacillati</taxon>
        <taxon>Bacillota</taxon>
        <taxon>Bacilli</taxon>
        <taxon>Bacillales</taxon>
        <taxon>Bacillaceae</taxon>
        <taxon>Bacillus</taxon>
    </lineage>
</organism>
<dbReference type="AlphaFoldDB" id="A0A1E5LIY6"/>
<feature type="domain" description="Histidine kinase" evidence="11">
    <location>
        <begin position="432"/>
        <end position="650"/>
    </location>
</feature>
<dbReference type="InterPro" id="IPR036097">
    <property type="entry name" value="HisK_dim/P_sf"/>
</dbReference>
<dbReference type="Pfam" id="PF07696">
    <property type="entry name" value="7TMR-DISMED2"/>
    <property type="match status" value="1"/>
</dbReference>
<dbReference type="RefSeq" id="WP_069716018.1">
    <property type="nucleotide sequence ID" value="NZ_MJEH01000006.1"/>
</dbReference>
<dbReference type="PROSITE" id="PS50109">
    <property type="entry name" value="HIS_KIN"/>
    <property type="match status" value="1"/>
</dbReference>
<feature type="coiled-coil region" evidence="9">
    <location>
        <begin position="445"/>
        <end position="472"/>
    </location>
</feature>
<dbReference type="PANTHER" id="PTHR43047:SF72">
    <property type="entry name" value="OSMOSENSING HISTIDINE PROTEIN KINASE SLN1"/>
    <property type="match status" value="1"/>
</dbReference>
<feature type="coiled-coil region" evidence="9">
    <location>
        <begin position="394"/>
        <end position="421"/>
    </location>
</feature>
<evidence type="ECO:0000256" key="4">
    <source>
        <dbReference type="ARBA" id="ARBA00022679"/>
    </source>
</evidence>
<keyword evidence="8" id="KW-0902">Two-component regulatory system</keyword>
<protein>
    <recommendedName>
        <fullName evidence="2">histidine kinase</fullName>
        <ecNumber evidence="2">2.7.13.3</ecNumber>
    </recommendedName>
</protein>
<dbReference type="GO" id="GO:0000155">
    <property type="term" value="F:phosphorelay sensor kinase activity"/>
    <property type="evidence" value="ECO:0007669"/>
    <property type="project" value="InterPro"/>
</dbReference>
<dbReference type="EMBL" id="MJEH01000006">
    <property type="protein sequence ID" value="OEH94050.1"/>
    <property type="molecule type" value="Genomic_DNA"/>
</dbReference>
<evidence type="ECO:0000256" key="7">
    <source>
        <dbReference type="ARBA" id="ARBA00022840"/>
    </source>
</evidence>
<dbReference type="PRINTS" id="PR00344">
    <property type="entry name" value="BCTRLSENSOR"/>
</dbReference>
<evidence type="ECO:0000256" key="8">
    <source>
        <dbReference type="ARBA" id="ARBA00023012"/>
    </source>
</evidence>
<dbReference type="STRING" id="1305675.BFG57_10415"/>
<feature type="transmembrane region" description="Helical" evidence="10">
    <location>
        <begin position="290"/>
        <end position="312"/>
    </location>
</feature>
<dbReference type="SUPFAM" id="SSF55874">
    <property type="entry name" value="ATPase domain of HSP90 chaperone/DNA topoisomerase II/histidine kinase"/>
    <property type="match status" value="1"/>
</dbReference>
<dbReference type="InterPro" id="IPR003661">
    <property type="entry name" value="HisK_dim/P_dom"/>
</dbReference>
<dbReference type="Pfam" id="PF02518">
    <property type="entry name" value="HATPase_c"/>
    <property type="match status" value="1"/>
</dbReference>
<keyword evidence="10" id="KW-0812">Transmembrane</keyword>
<feature type="non-terminal residue" evidence="12">
    <location>
        <position position="716"/>
    </location>
</feature>
<keyword evidence="10" id="KW-0472">Membrane</keyword>
<name>A0A1E5LIY6_9BACI</name>
<reference evidence="12 13" key="1">
    <citation type="submission" date="2016-08" db="EMBL/GenBank/DDBJ databases">
        <title>Genome of Bacillus solimangrovi GH2-4.</title>
        <authorList>
            <person name="Lim S."/>
            <person name="Kim B.-C."/>
        </authorList>
    </citation>
    <scope>NUCLEOTIDE SEQUENCE [LARGE SCALE GENOMIC DNA]</scope>
    <source>
        <strain evidence="12 13">GH2-4</strain>
    </source>
</reference>
<keyword evidence="5" id="KW-0547">Nucleotide-binding</keyword>
<evidence type="ECO:0000256" key="2">
    <source>
        <dbReference type="ARBA" id="ARBA00012438"/>
    </source>
</evidence>
<keyword evidence="6" id="KW-0418">Kinase</keyword>
<dbReference type="Gene3D" id="1.10.287.130">
    <property type="match status" value="1"/>
</dbReference>
<accession>A0A1E5LIY6</accession>
<evidence type="ECO:0000256" key="10">
    <source>
        <dbReference type="SAM" id="Phobius"/>
    </source>
</evidence>
<evidence type="ECO:0000313" key="13">
    <source>
        <dbReference type="Proteomes" id="UP000095209"/>
    </source>
</evidence>
<evidence type="ECO:0000313" key="12">
    <source>
        <dbReference type="EMBL" id="OEH94050.1"/>
    </source>
</evidence>
<evidence type="ECO:0000256" key="9">
    <source>
        <dbReference type="SAM" id="Coils"/>
    </source>
</evidence>
<evidence type="ECO:0000256" key="1">
    <source>
        <dbReference type="ARBA" id="ARBA00000085"/>
    </source>
</evidence>
<feature type="transmembrane region" description="Helical" evidence="10">
    <location>
        <begin position="253"/>
        <end position="278"/>
    </location>
</feature>
<keyword evidence="10" id="KW-1133">Transmembrane helix</keyword>
<dbReference type="PANTHER" id="PTHR43047">
    <property type="entry name" value="TWO-COMPONENT HISTIDINE PROTEIN KINASE"/>
    <property type="match status" value="1"/>
</dbReference>
<dbReference type="InterPro" id="IPR005467">
    <property type="entry name" value="His_kinase_dom"/>
</dbReference>
<proteinExistence type="predicted"/>
<dbReference type="Pfam" id="PF00512">
    <property type="entry name" value="HisKA"/>
    <property type="match status" value="1"/>
</dbReference>
<dbReference type="SMART" id="SM00387">
    <property type="entry name" value="HATPase_c"/>
    <property type="match status" value="1"/>
</dbReference>
<keyword evidence="4" id="KW-0808">Transferase</keyword>
<sequence>MVKINRHLNVNLQVWRGNVFLFNIIILFFLSLLPIHVLAEEKVNNYPLGLKYEVFRDSTRGVTINEILSGKYNEEFIKSESKYPYFDYTNDAIWLKLEKEVIGEKFNEMTWLEYVDRLEVIDVYFVKSDYTYEVQKGGLYNLGEQKINFRSILFRFDPTDIEVIYIKLIGEELPVSVDTSLYSYEGLIESIKDYKFSSGFFYGFIGALAFYNLFLYFSLRERAYLYYIIYLIAFMLLQFLMNSLDVEYLSENLPVWFIVDAIDYASLLLCVTMVMFGQEFLETKKILPKLHLTLSIFSSLSLFTLLFFWVLPDSITNVIVPLLALIIPILLWISALRVMQMGNRMARLYLLGWTILLVSIILQALSYLDIIAFQAMYFDVIPQIAASIESLLLSLALADKINILKRQREEAQELYTEQLVKEDKMKDDFLFRTSHELKTPLHGIINISQALIEDDDNKKEQLEKKLKLIKSAGYRMSNMVNDILDLAKIKEGLLTIQLSKVDLYLTVSNLFEMFRYIADGKNIKLVNKIDKANRFVIADEDRLIQVFYNLLNNSLKNTNAGSVTISNDVKGGHMYISVEDTGIGIAPHLHEKIFHSYESISTNNDLGNGGLGLGLSISRQLVQLMGGSLDVDWSKEKEGTRFTFSLPISKIESKVYEEVSSIRLPALGATIEEQTSMYSNDMASPMSDRLDILIVDDEVLNVEILKDILVRENYNL</sequence>
<dbReference type="OrthoDB" id="9809348at2"/>
<dbReference type="InterPro" id="IPR036890">
    <property type="entry name" value="HATPase_C_sf"/>
</dbReference>
<dbReference type="Proteomes" id="UP000095209">
    <property type="component" value="Unassembled WGS sequence"/>
</dbReference>
<dbReference type="InterPro" id="IPR011622">
    <property type="entry name" value="7TMR_DISM_rcpt_extracell_dom2"/>
</dbReference>
<feature type="transmembrane region" description="Helical" evidence="10">
    <location>
        <begin position="199"/>
        <end position="217"/>
    </location>
</feature>
<dbReference type="InterPro" id="IPR004358">
    <property type="entry name" value="Sig_transdc_His_kin-like_C"/>
</dbReference>
<evidence type="ECO:0000256" key="6">
    <source>
        <dbReference type="ARBA" id="ARBA00022777"/>
    </source>
</evidence>
<dbReference type="CDD" id="cd00082">
    <property type="entry name" value="HisKA"/>
    <property type="match status" value="1"/>
</dbReference>
<evidence type="ECO:0000259" key="11">
    <source>
        <dbReference type="PROSITE" id="PS50109"/>
    </source>
</evidence>
<keyword evidence="7" id="KW-0067">ATP-binding</keyword>
<feature type="transmembrane region" description="Helical" evidence="10">
    <location>
        <begin position="224"/>
        <end position="241"/>
    </location>
</feature>
<gene>
    <name evidence="12" type="ORF">BFG57_10415</name>
</gene>
<feature type="transmembrane region" description="Helical" evidence="10">
    <location>
        <begin position="318"/>
        <end position="336"/>
    </location>
</feature>
<dbReference type="SUPFAM" id="SSF47384">
    <property type="entry name" value="Homodimeric domain of signal transducing histidine kinase"/>
    <property type="match status" value="1"/>
</dbReference>
<dbReference type="InterPro" id="IPR011623">
    <property type="entry name" value="7TMR_DISM_rcpt_extracell_dom1"/>
</dbReference>
<dbReference type="Gene3D" id="3.30.565.10">
    <property type="entry name" value="Histidine kinase-like ATPase, C-terminal domain"/>
    <property type="match status" value="1"/>
</dbReference>
<feature type="transmembrane region" description="Helical" evidence="10">
    <location>
        <begin position="348"/>
        <end position="368"/>
    </location>
</feature>
<comment type="catalytic activity">
    <reaction evidence="1">
        <text>ATP + protein L-histidine = ADP + protein N-phospho-L-histidine.</text>
        <dbReference type="EC" id="2.7.13.3"/>
    </reaction>
</comment>
<keyword evidence="9" id="KW-0175">Coiled coil</keyword>